<reference evidence="3" key="1">
    <citation type="submission" date="2021-06" db="EMBL/GenBank/DDBJ databases">
        <authorList>
            <person name="Kallberg Y."/>
            <person name="Tangrot J."/>
            <person name="Rosling A."/>
        </authorList>
    </citation>
    <scope>NUCLEOTIDE SEQUENCE</scope>
    <source>
        <strain evidence="3">IN212</strain>
    </source>
</reference>
<dbReference type="AlphaFoldDB" id="A0A9N8W5V4"/>
<evidence type="ECO:0000313" key="3">
    <source>
        <dbReference type="EMBL" id="CAG8476121.1"/>
    </source>
</evidence>
<protein>
    <submittedName>
        <fullName evidence="3">6743_t:CDS:1</fullName>
    </submittedName>
</protein>
<dbReference type="InterPro" id="IPR015915">
    <property type="entry name" value="Kelch-typ_b-propeller"/>
</dbReference>
<proteinExistence type="predicted"/>
<accession>A0A9N8W5V4</accession>
<sequence>MINIKYKLQNTCFYCKHVELRSMNQDYAHMAKVLIKIYSWETGSYINEMRSTDLMFGGFRNSGPSAALNDIFILDTLSLTWTQGSSVDAPTARADFSATLLNNGLILYIGGGDNINMAEVAAGDTIDPRSGHTAVLSPDGHVIIYGGTKNNSALDQSQQLASLDTTVNPYNNNVYDLNNKNTQLFLLDTQNYMWVTDTLQQPNATTSPNPQNPSVTYIQTVVASNSNALNTGVIVAIPI</sequence>
<evidence type="ECO:0000256" key="2">
    <source>
        <dbReference type="ARBA" id="ARBA00022737"/>
    </source>
</evidence>
<evidence type="ECO:0000256" key="1">
    <source>
        <dbReference type="ARBA" id="ARBA00022441"/>
    </source>
</evidence>
<name>A0A9N8W5V4_9GLOM</name>
<evidence type="ECO:0000313" key="4">
    <source>
        <dbReference type="Proteomes" id="UP000789396"/>
    </source>
</evidence>
<organism evidence="3 4">
    <name type="scientific">Racocetra fulgida</name>
    <dbReference type="NCBI Taxonomy" id="60492"/>
    <lineage>
        <taxon>Eukaryota</taxon>
        <taxon>Fungi</taxon>
        <taxon>Fungi incertae sedis</taxon>
        <taxon>Mucoromycota</taxon>
        <taxon>Glomeromycotina</taxon>
        <taxon>Glomeromycetes</taxon>
        <taxon>Diversisporales</taxon>
        <taxon>Gigasporaceae</taxon>
        <taxon>Racocetra</taxon>
    </lineage>
</organism>
<feature type="non-terminal residue" evidence="3">
    <location>
        <position position="239"/>
    </location>
</feature>
<keyword evidence="2" id="KW-0677">Repeat</keyword>
<keyword evidence="4" id="KW-1185">Reference proteome</keyword>
<dbReference type="EMBL" id="CAJVPZ010000787">
    <property type="protein sequence ID" value="CAG8476121.1"/>
    <property type="molecule type" value="Genomic_DNA"/>
</dbReference>
<comment type="caution">
    <text evidence="3">The sequence shown here is derived from an EMBL/GenBank/DDBJ whole genome shotgun (WGS) entry which is preliminary data.</text>
</comment>
<dbReference type="OrthoDB" id="432528at2759"/>
<keyword evidence="1" id="KW-0880">Kelch repeat</keyword>
<dbReference type="PANTHER" id="PTHR46093:SF18">
    <property type="entry name" value="FIBRONECTIN TYPE-III DOMAIN-CONTAINING PROTEIN"/>
    <property type="match status" value="1"/>
</dbReference>
<dbReference type="PANTHER" id="PTHR46093">
    <property type="entry name" value="ACYL-COA-BINDING DOMAIN-CONTAINING PROTEIN 5"/>
    <property type="match status" value="1"/>
</dbReference>
<dbReference type="SUPFAM" id="SSF50965">
    <property type="entry name" value="Galactose oxidase, central domain"/>
    <property type="match status" value="1"/>
</dbReference>
<dbReference type="Proteomes" id="UP000789396">
    <property type="component" value="Unassembled WGS sequence"/>
</dbReference>
<gene>
    <name evidence="3" type="ORF">RFULGI_LOCUS1327</name>
</gene>
<dbReference type="InterPro" id="IPR011043">
    <property type="entry name" value="Gal_Oxase/kelch_b-propeller"/>
</dbReference>
<dbReference type="Gene3D" id="2.120.10.80">
    <property type="entry name" value="Kelch-type beta propeller"/>
    <property type="match status" value="2"/>
</dbReference>